<dbReference type="Gene3D" id="3.40.30.10">
    <property type="entry name" value="Glutaredoxin"/>
    <property type="match status" value="2"/>
</dbReference>
<dbReference type="CDD" id="cd02966">
    <property type="entry name" value="TlpA_like_family"/>
    <property type="match status" value="2"/>
</dbReference>
<dbReference type="InterPro" id="IPR013740">
    <property type="entry name" value="Redoxin"/>
</dbReference>
<dbReference type="Pfam" id="PF06750">
    <property type="entry name" value="A24_N_bact"/>
    <property type="match status" value="1"/>
</dbReference>
<dbReference type="InterPro" id="IPR001279">
    <property type="entry name" value="Metallo-B-lactamas"/>
</dbReference>
<dbReference type="Pfam" id="PF20696">
    <property type="entry name" value="UbiD_C"/>
    <property type="match status" value="1"/>
</dbReference>
<dbReference type="InterPro" id="IPR017937">
    <property type="entry name" value="Thioredoxin_CS"/>
</dbReference>
<dbReference type="InterPro" id="IPR049383">
    <property type="entry name" value="UbiD-like_N"/>
</dbReference>
<dbReference type="OrthoDB" id="414463at2759"/>
<evidence type="ECO:0000256" key="1">
    <source>
        <dbReference type="ARBA" id="ARBA00004196"/>
    </source>
</evidence>
<evidence type="ECO:0000313" key="8">
    <source>
        <dbReference type="EMBL" id="CAL4759339.1"/>
    </source>
</evidence>
<evidence type="ECO:0000259" key="5">
    <source>
        <dbReference type="PROSITE" id="PS51352"/>
    </source>
</evidence>
<dbReference type="PANTHER" id="PTHR30108:SF7">
    <property type="entry name" value="3-POLYPRENYL-4-HYDROXYBENZOATE DECARBOXYLASE"/>
    <property type="match status" value="1"/>
</dbReference>
<dbReference type="InterPro" id="IPR011108">
    <property type="entry name" value="RMMBL"/>
</dbReference>
<keyword evidence="4" id="KW-0812">Transmembrane</keyword>
<protein>
    <submittedName>
        <fullName evidence="8">Uncharacterized protein TC_0359</fullName>
    </submittedName>
</protein>
<evidence type="ECO:0000313" key="6">
    <source>
        <dbReference type="EMBL" id="CAI3972027.1"/>
    </source>
</evidence>
<dbReference type="Gene3D" id="3.60.15.10">
    <property type="entry name" value="Ribonuclease Z/Hydroxyacylglutathione hydrolase-like"/>
    <property type="match status" value="1"/>
</dbReference>
<evidence type="ECO:0000256" key="2">
    <source>
        <dbReference type="ARBA" id="ARBA00010505"/>
    </source>
</evidence>
<proteinExistence type="inferred from homology"/>
<feature type="domain" description="Thioredoxin" evidence="5">
    <location>
        <begin position="1876"/>
        <end position="2024"/>
    </location>
</feature>
<dbReference type="InterPro" id="IPR049381">
    <property type="entry name" value="UbiD-like_C"/>
</dbReference>
<dbReference type="InterPro" id="IPR010627">
    <property type="entry name" value="Prepilin_pept_A24_N"/>
</dbReference>
<dbReference type="Gene3D" id="3.40.50.10890">
    <property type="match status" value="1"/>
</dbReference>
<dbReference type="PROSITE" id="PS00194">
    <property type="entry name" value="THIOREDOXIN_1"/>
    <property type="match status" value="2"/>
</dbReference>
<keyword evidence="3" id="KW-0201">Cytochrome c-type biogenesis</keyword>
<dbReference type="SMART" id="SM01027">
    <property type="entry name" value="Beta-Casp"/>
    <property type="match status" value="1"/>
</dbReference>
<dbReference type="InterPro" id="IPR022712">
    <property type="entry name" value="Beta_Casp"/>
</dbReference>
<keyword evidence="4" id="KW-1133">Transmembrane helix</keyword>
<dbReference type="GO" id="GO:0005737">
    <property type="term" value="C:cytoplasm"/>
    <property type="evidence" value="ECO:0007669"/>
    <property type="project" value="TreeGrafter"/>
</dbReference>
<dbReference type="PROSITE" id="PS51352">
    <property type="entry name" value="THIOREDOXIN_2"/>
    <property type="match status" value="2"/>
</dbReference>
<dbReference type="Proteomes" id="UP001152797">
    <property type="component" value="Unassembled WGS sequence"/>
</dbReference>
<feature type="domain" description="Thioredoxin" evidence="5">
    <location>
        <begin position="2236"/>
        <end position="2387"/>
    </location>
</feature>
<dbReference type="GO" id="GO:0016491">
    <property type="term" value="F:oxidoreductase activity"/>
    <property type="evidence" value="ECO:0007669"/>
    <property type="project" value="InterPro"/>
</dbReference>
<feature type="transmembrane region" description="Helical" evidence="4">
    <location>
        <begin position="841"/>
        <end position="867"/>
    </location>
</feature>
<dbReference type="InterPro" id="IPR036866">
    <property type="entry name" value="RibonucZ/Hydroxyglut_hydro"/>
</dbReference>
<dbReference type="GO" id="GO:0017004">
    <property type="term" value="P:cytochrome complex assembly"/>
    <property type="evidence" value="ECO:0007669"/>
    <property type="project" value="UniProtKB-KW"/>
</dbReference>
<dbReference type="SMART" id="SM00849">
    <property type="entry name" value="Lactamase_B"/>
    <property type="match status" value="1"/>
</dbReference>
<dbReference type="Gene3D" id="3.40.50.450">
    <property type="match status" value="1"/>
</dbReference>
<dbReference type="Pfam" id="PF08534">
    <property type="entry name" value="Redoxin"/>
    <property type="match status" value="2"/>
</dbReference>
<organism evidence="6">
    <name type="scientific">Cladocopium goreaui</name>
    <dbReference type="NCBI Taxonomy" id="2562237"/>
    <lineage>
        <taxon>Eukaryota</taxon>
        <taxon>Sar</taxon>
        <taxon>Alveolata</taxon>
        <taxon>Dinophyceae</taxon>
        <taxon>Suessiales</taxon>
        <taxon>Symbiodiniaceae</taxon>
        <taxon>Cladocopium</taxon>
    </lineage>
</organism>
<evidence type="ECO:0000313" key="7">
    <source>
        <dbReference type="EMBL" id="CAL1125402.1"/>
    </source>
</evidence>
<dbReference type="CDD" id="cd16295">
    <property type="entry name" value="TTHA0252-CPSF-like_MBL-fold"/>
    <property type="match status" value="1"/>
</dbReference>
<dbReference type="Pfam" id="PF07521">
    <property type="entry name" value="RMMBL"/>
    <property type="match status" value="1"/>
</dbReference>
<dbReference type="InterPro" id="IPR036249">
    <property type="entry name" value="Thioredoxin-like_sf"/>
</dbReference>
<dbReference type="GO" id="GO:0016831">
    <property type="term" value="F:carboxy-lyase activity"/>
    <property type="evidence" value="ECO:0007669"/>
    <property type="project" value="InterPro"/>
</dbReference>
<feature type="transmembrane region" description="Helical" evidence="4">
    <location>
        <begin position="619"/>
        <end position="641"/>
    </location>
</feature>
<dbReference type="Gene3D" id="3.40.1670.10">
    <property type="entry name" value="UbiD C-terminal domain-like"/>
    <property type="match status" value="1"/>
</dbReference>
<dbReference type="PANTHER" id="PTHR30108">
    <property type="entry name" value="3-OCTAPRENYL-4-HYDROXYBENZOATE CARBOXY-LYASE-RELATED"/>
    <property type="match status" value="1"/>
</dbReference>
<comment type="caution">
    <text evidence="6">The sequence shown here is derived from an EMBL/GenBank/DDBJ whole genome shotgun (WGS) entry which is preliminary data.</text>
</comment>
<dbReference type="SUPFAM" id="SSF143968">
    <property type="entry name" value="UbiD C-terminal domain-like"/>
    <property type="match status" value="2"/>
</dbReference>
<dbReference type="InterPro" id="IPR048304">
    <property type="entry name" value="UbiD_Rift_dom"/>
</dbReference>
<dbReference type="SUPFAM" id="SSF50475">
    <property type="entry name" value="FMN-binding split barrel"/>
    <property type="match status" value="1"/>
</dbReference>
<keyword evidence="4" id="KW-0472">Membrane</keyword>
<comment type="subcellular location">
    <subcellularLocation>
        <location evidence="1">Cell envelope</location>
    </subcellularLocation>
</comment>
<gene>
    <name evidence="6" type="ORF">C1SCF055_LOCUS617</name>
</gene>
<evidence type="ECO:0000256" key="4">
    <source>
        <dbReference type="SAM" id="Phobius"/>
    </source>
</evidence>
<comment type="similarity">
    <text evidence="2">Belongs to the peroxiredoxin family. Prx5 subfamily.</text>
</comment>
<evidence type="ECO:0000313" key="9">
    <source>
        <dbReference type="Proteomes" id="UP001152797"/>
    </source>
</evidence>
<dbReference type="SUPFAM" id="SSF56281">
    <property type="entry name" value="Metallo-hydrolase/oxidoreductase"/>
    <property type="match status" value="1"/>
</dbReference>
<reference evidence="7" key="2">
    <citation type="submission" date="2024-04" db="EMBL/GenBank/DDBJ databases">
        <authorList>
            <person name="Chen Y."/>
            <person name="Shah S."/>
            <person name="Dougan E. K."/>
            <person name="Thang M."/>
            <person name="Chan C."/>
        </authorList>
    </citation>
    <scope>NUCLEOTIDE SEQUENCE [LARGE SCALE GENOMIC DNA]</scope>
</reference>
<name>A0A9P1BEY1_9DINO</name>
<dbReference type="InterPro" id="IPR013766">
    <property type="entry name" value="Thioredoxin_domain"/>
</dbReference>
<dbReference type="EMBL" id="CAMXCT010000001">
    <property type="protein sequence ID" value="CAI3972027.1"/>
    <property type="molecule type" value="Genomic_DNA"/>
</dbReference>
<reference evidence="6" key="1">
    <citation type="submission" date="2022-10" db="EMBL/GenBank/DDBJ databases">
        <authorList>
            <person name="Chen Y."/>
            <person name="Dougan E. K."/>
            <person name="Chan C."/>
            <person name="Rhodes N."/>
            <person name="Thang M."/>
        </authorList>
    </citation>
    <scope>NUCLEOTIDE SEQUENCE</scope>
</reference>
<accession>A0A9P1BEY1</accession>
<dbReference type="EMBL" id="CAMXCT020000001">
    <property type="protein sequence ID" value="CAL1125402.1"/>
    <property type="molecule type" value="Genomic_DNA"/>
</dbReference>
<feature type="transmembrane region" description="Helical" evidence="4">
    <location>
        <begin position="803"/>
        <end position="821"/>
    </location>
</feature>
<feature type="transmembrane region" description="Helical" evidence="4">
    <location>
        <begin position="731"/>
        <end position="753"/>
    </location>
</feature>
<keyword evidence="9" id="KW-1185">Reference proteome</keyword>
<dbReference type="Pfam" id="PF20695">
    <property type="entry name" value="UbiD_N"/>
    <property type="match status" value="1"/>
</dbReference>
<dbReference type="SUPFAM" id="SSF102405">
    <property type="entry name" value="MCP/YpsA-like"/>
    <property type="match status" value="1"/>
</dbReference>
<dbReference type="Pfam" id="PF10996">
    <property type="entry name" value="Beta-Casp"/>
    <property type="match status" value="1"/>
</dbReference>
<feature type="transmembrane region" description="Helical" evidence="4">
    <location>
        <begin position="692"/>
        <end position="711"/>
    </location>
</feature>
<dbReference type="Pfam" id="PF00753">
    <property type="entry name" value="Lactamase_B"/>
    <property type="match status" value="1"/>
</dbReference>
<evidence type="ECO:0000256" key="3">
    <source>
        <dbReference type="ARBA" id="ARBA00022748"/>
    </source>
</evidence>
<sequence length="2393" mass="263553">MGYRTLRHCVDDLEAAGQLVRIEQEIDPHLEAAEIQRRVYQAGGPAIYYANVKGTDFPLVSNLFGTLDRTKFIFRDTLDAVRGLVQLKIDPTVALQAPWKHLSAVRAALHMLPRKVRRGAVLAHQTTVSKLPQIVSWPDDGGAFITLPQVYSEDPDRPGLKHSNLGMYRSQISGGSYEVDREIGLHYQIHRGIGVHHTAAIRRGEPFRVNIFVGGPPCMSVAAVMPLPEGLSELSFAGALGGRRVPMIVGQTPLPVPAQADFCIVGTVDPQRQLPEGPFGDHLGYYSLAHDFPVLKVEQVYHREGAIWPFTTVGRPPQEDTAFGQLIHEITGPLIPTVIPGVRSVHAVDAAGVHPLLLAIGSERYVPYGERTRPQELLTQSNAILGQGQMSLAKYLLIACEADDPGLDIHDEAAFIQHLLARIDFQRDLHFQTRTTIDTLDYSGDGLNEGSKLVMAAVGPPRRELPTSIEGDFSLPRDFCCPRVCFPGVLAIKGPEYYLANGGPNSAIDRFVESFDAKSPINRFPLIVIVDDSEFTAASLNNFLWTTFTRSNPAADVYGIESFTEQKHWGCRGSLVIDARIKPSHAPPLNEDPEVTRRVDNLAVRGGPLLPIDNTAVEILLLLWMLAFGGAIGSFLNVVVYRPPRGRSIVHPGSQCPSCGHAIRSIDNVPVLAWLWLRGRCRDCHAKISARYPIIEFITAVLFASLGWVEVFQNGGTVAAVDLKTYLPWPFAWKCGLWAFHMLLLCTLLSAGLIRFDGLRVPRAIWYLAAAVALVAPVVWPWLLPGVGSASDFQARFGPLSFQVAATVAAAAIVLAVAWLMRGRPERNFISQTIDSPLAMLIVISLFLGIQAGTSITLVSLVLSAAGTRLAGRLLPTELISVGVSWGWIVCWPWLCDTFPVLGPGGDLKFAVLLFGGMAIAIGLKKLRLKNWDKLPLDVSTIDAVVLTHAHLDHVGYLPRLGKLGFEGPIYCTAATAELAELILFDSAKIQEADAEYANRKGFSKHKPALPLYTSKDAADVLDLVETVKLDTWFNPAGSIWCRYQDVGHLLGSGFIEVELRKGSRPTRLVFSGDVGRYDAPLYHDPTPPPECDYLICESTYGDRDHPEGNLLDELCGVVLESIRRGGVMLVASFAVGRAQQLLYLLHVLMKKNLIPELPVFIDSPMAVDATHIYHAHHALHDLTEYDLSPEEHIFKRRNVHLCRTVSESKRINDVPGPAVIISSSGMMTGGRILHHLRMRLPDERNTVVLAGYMADGTRGRSLRDGAKYIRMHGRDVPVKAHVAEISGLSGHAGRSELLRWVADLPAPRRPPRTTRMGRAHSEARRKRYLGDRAVSDDAQAKLAKENLEAILKSPSYELAERDVLLLARPELRPVRMQLELLKPELAFQDHLVHSTIVVFGSTQISEQSHAEQRVAVAEKALEADPENAVLKRRLEVTRRLLAKSSYYDAAREFARIVSQACQVDGDCEHVIVTGGGPGVMEAANRGAFDVGAKSVGLNITLPMEQAPNPYITPELCFQFHYFAIRKLHFLLRAKALVVFPGGFGTLDELFDALTLRQTHRMQEIPIVLYSRDYWDRVIDFQFLADEGVILDEHLDLFNFAETPQEAVIGICLVAVGAAGALFFASPAGEPKVTVDTEATRAEPTTLAEGPQAQQPEAPVADVAPLDPEAPIVVPDGSPEELMLFVGQLQRNEGQARALGAEAYFPYLRKSKQATLEVADKILQSDPEGEMLTNAFAMKLDSLRTLGLLNQLATDDGVDYWTQTVEFFNEFAEKYPDQITEDLNNFKTYAMCFQTKDMSAEEAAEVVKEIKAQMLAGEIDADDVAMAQTLCSVLETPGKFELAAQTNRDFAKLFRDHGDGQIAPLGDKFDQTADILELIGTKAEISGLTSDGTAVDIADYEGKIVLVDFWATWCGPCLQELPNVLKNYEAFHEEGFDVLGISLDNSQEEIDNFLKHNKLPWVTLVSDDAGGSGFENSLATRYNVQAIPFTMLVDRDGKIFSVRVRMSERWLSPRLWRWCAAGSLSMLLAASVVQGEQQDAQPAAKDNPYLAAEGLSPEALMQYVTKMLGRPDTVRARPQYIAAVIDATDRIQAAEVDDSLRSAAILAHLEVLHFAALSGDGAADRQLEELAPKYDGHSNEDVAKAARLYILEYTALNAESDDTELLKQFLTDSEQLLAESEPGPKHRRLLVLVVKAARLIDDKTMVQTLTASMSERLAKCNERELVPIRKALEKLAKAEEEQPVADLVGQPLEIDGATIDGLDFDWQAYRGRVVLVDFWATWCGPCVREVPNIKEVYDQYHEQGFEVVGISLDRDREALEKFLAENEIPWVTLFEGPDEPNPVAQRYGVRAIPFPVLVDREGNVVSTTARGEALGPLVAELLSSDSTSDPSGE</sequence>
<feature type="transmembrane region" description="Helical" evidence="4">
    <location>
        <begin position="765"/>
        <end position="783"/>
    </location>
</feature>
<dbReference type="SUPFAM" id="SSF52833">
    <property type="entry name" value="Thioredoxin-like"/>
    <property type="match status" value="2"/>
</dbReference>
<dbReference type="InterPro" id="IPR002830">
    <property type="entry name" value="UbiD"/>
</dbReference>
<dbReference type="InterPro" id="IPR031100">
    <property type="entry name" value="LOG_fam"/>
</dbReference>
<dbReference type="Pfam" id="PF03641">
    <property type="entry name" value="Lysine_decarbox"/>
    <property type="match status" value="1"/>
</dbReference>
<dbReference type="Pfam" id="PF01977">
    <property type="entry name" value="UbiD"/>
    <property type="match status" value="1"/>
</dbReference>
<dbReference type="EMBL" id="CAMXCT030000001">
    <property type="protein sequence ID" value="CAL4759339.1"/>
    <property type="molecule type" value="Genomic_DNA"/>
</dbReference>